<dbReference type="AlphaFoldDB" id="A0A3M2SE23"/>
<feature type="transmembrane region" description="Helical" evidence="1">
    <location>
        <begin position="172"/>
        <end position="192"/>
    </location>
</feature>
<keyword evidence="4" id="KW-1185">Reference proteome</keyword>
<sequence>MPGARTIQSLFVPRVVSRVGQFVLRQLKEIWETKFMLFGLVMAIRYLFGSLSTFWWGLTKLPAAPFISHSTKTLQFMGSALFIQLSVILLMWIAFRRAQFNQPPPWGDLDIRYVVQLLQPTSPLVGLNFLYSRLGPSRRQAIRASPWHFRHTLALAHAGIVIFGMVKFGGLGGLLSVGLIAILFDAIFLLLSQIQAAFGHSKCNLTPRLAYRHKPRFALAAVSQGLALAVAFVFTMKDHGWPIYVLFVFPMTTVATFLLYLSHGHKLEYLNDPISIHSLPESQGPSFCQTCQSTIFSGVATDATHHPTTKTLYRSVSAGCRICTAVWQQRSHIQQDFLVVLMFWKPATTYNGGGSSWSVRYCQDPHGLQACRFQMRQRQVADSWVRPGMLDMRKRIALTQLPSHTGSDQSLSLAAKWLRHCTLYHEVCCANQDRSFRPSRLLCVKNDAVCLHTTQRMPKRVRYLTISHCWGKLHILRLLESNEDSFHLDIRIQLLPKTFQDAIHITRCLGFSYLWIDSLCIIQDSREDWLREAALMGKIYKNAACNIAAPDASNGQQGCLYPRDPRTIQPEPMAYGTQDEEYLINETDIYDDHVLYSRAWVLQEAILARRTLDCGRGQLFWRCSEMRASEVFPGGVPTNVYHDDHPAAKFKAISADNDQAMITANILERRLGSVKTRLQIPIAPGRGSLERYTDAPFAFWSAIVGEYTKMKLTKDTDRIVALAGITDVFRPFFGDHWFGMWRIFMPLELLWQAGGTNKRPSTLRAPTWSWFSVESPVYYTRCEFNYRRDRLITEFIDAEATGENGMRLRLSAPLLRATWSSLNEVGTRCVISSIEGETRRMSLFGIPTFLDSYGDVYFDHWDDGVVADDVFLMCIQIRGKSGTGALGLVLQEVAEGVYERLGHFSSPEDLIEPFLDLTPRREMVLR</sequence>
<evidence type="ECO:0000313" key="3">
    <source>
        <dbReference type="EMBL" id="RMJ15465.1"/>
    </source>
</evidence>
<feature type="transmembrane region" description="Helical" evidence="1">
    <location>
        <begin position="35"/>
        <end position="56"/>
    </location>
</feature>
<dbReference type="PANTHER" id="PTHR33112">
    <property type="entry name" value="DOMAIN PROTEIN, PUTATIVE-RELATED"/>
    <property type="match status" value="1"/>
</dbReference>
<feature type="domain" description="Heterokaryon incompatibility" evidence="2">
    <location>
        <begin position="463"/>
        <end position="604"/>
    </location>
</feature>
<accession>A0A3M2SE23</accession>
<keyword evidence="1" id="KW-0472">Membrane</keyword>
<dbReference type="OrthoDB" id="5362512at2759"/>
<dbReference type="Pfam" id="PF06985">
    <property type="entry name" value="HET"/>
    <property type="match status" value="1"/>
</dbReference>
<keyword evidence="1" id="KW-0812">Transmembrane</keyword>
<feature type="transmembrane region" description="Helical" evidence="1">
    <location>
        <begin position="76"/>
        <end position="95"/>
    </location>
</feature>
<feature type="transmembrane region" description="Helical" evidence="1">
    <location>
        <begin position="241"/>
        <end position="261"/>
    </location>
</feature>
<proteinExistence type="predicted"/>
<evidence type="ECO:0000259" key="2">
    <source>
        <dbReference type="Pfam" id="PF06985"/>
    </source>
</evidence>
<dbReference type="Proteomes" id="UP000277212">
    <property type="component" value="Unassembled WGS sequence"/>
</dbReference>
<gene>
    <name evidence="3" type="ORF">CDV36_004851</name>
</gene>
<dbReference type="PANTHER" id="PTHR33112:SF10">
    <property type="entry name" value="TOL"/>
    <property type="match status" value="1"/>
</dbReference>
<keyword evidence="1" id="KW-1133">Transmembrane helix</keyword>
<reference evidence="3 4" key="1">
    <citation type="submission" date="2017-06" db="EMBL/GenBank/DDBJ databases">
        <title>Comparative genomic analysis of Ambrosia Fusariam Clade fungi.</title>
        <authorList>
            <person name="Stajich J.E."/>
            <person name="Carrillo J."/>
            <person name="Kijimoto T."/>
            <person name="Eskalen A."/>
            <person name="O'Donnell K."/>
            <person name="Kasson M."/>
        </authorList>
    </citation>
    <scope>NUCLEOTIDE SEQUENCE [LARGE SCALE GENOMIC DNA]</scope>
    <source>
        <strain evidence="3">UCR3666</strain>
    </source>
</reference>
<dbReference type="EMBL" id="NKUJ01000064">
    <property type="protein sequence ID" value="RMJ15465.1"/>
    <property type="molecule type" value="Genomic_DNA"/>
</dbReference>
<evidence type="ECO:0000256" key="1">
    <source>
        <dbReference type="SAM" id="Phobius"/>
    </source>
</evidence>
<evidence type="ECO:0000313" key="4">
    <source>
        <dbReference type="Proteomes" id="UP000277212"/>
    </source>
</evidence>
<protein>
    <recommendedName>
        <fullName evidence="2">Heterokaryon incompatibility domain-containing protein</fullName>
    </recommendedName>
</protein>
<name>A0A3M2SE23_9HYPO</name>
<feature type="transmembrane region" description="Helical" evidence="1">
    <location>
        <begin position="217"/>
        <end position="235"/>
    </location>
</feature>
<dbReference type="STRING" id="2010991.A0A3M2SE23"/>
<dbReference type="InterPro" id="IPR010730">
    <property type="entry name" value="HET"/>
</dbReference>
<comment type="caution">
    <text evidence="3">The sequence shown here is derived from an EMBL/GenBank/DDBJ whole genome shotgun (WGS) entry which is preliminary data.</text>
</comment>
<organism evidence="3 4">
    <name type="scientific">Fusarium kuroshium</name>
    <dbReference type="NCBI Taxonomy" id="2010991"/>
    <lineage>
        <taxon>Eukaryota</taxon>
        <taxon>Fungi</taxon>
        <taxon>Dikarya</taxon>
        <taxon>Ascomycota</taxon>
        <taxon>Pezizomycotina</taxon>
        <taxon>Sordariomycetes</taxon>
        <taxon>Hypocreomycetidae</taxon>
        <taxon>Hypocreales</taxon>
        <taxon>Nectriaceae</taxon>
        <taxon>Fusarium</taxon>
        <taxon>Fusarium solani species complex</taxon>
    </lineage>
</organism>